<feature type="domain" description="GAD-related" evidence="2">
    <location>
        <begin position="6"/>
        <end position="95"/>
    </location>
</feature>
<evidence type="ECO:0000313" key="5">
    <source>
        <dbReference type="Proteomes" id="UP000434582"/>
    </source>
</evidence>
<sequence>MPGLARFRDRFGPPTAARPADPAVCERYAARLPAALIEEWRESGWAAYADGRLWLVNPDDYTEAMDEWLPDLCADPDTRPLVFARSAFGDLLVAHDADSTGQLNVHYGRFVDLVAEPDDFLDLLLDLPYLADALDGDLAAQAVLRAGPLAADEMFAFQPALALGGARHLDHVVKVKMEPHLAILVQLFDAITFE</sequence>
<evidence type="ECO:0000259" key="3">
    <source>
        <dbReference type="Pfam" id="PF08906"/>
    </source>
</evidence>
<reference evidence="4 5" key="1">
    <citation type="submission" date="2019-10" db="EMBL/GenBank/DDBJ databases">
        <title>Draft whole-genome sequence of the purple nonsulfur photosynthetic bacterium Roseospira navarrensis DSM 15114.</title>
        <authorList>
            <person name="Kyndt J.A."/>
            <person name="Meyer T.E."/>
        </authorList>
    </citation>
    <scope>NUCLEOTIDE SEQUENCE [LARGE SCALE GENOMIC DNA]</scope>
    <source>
        <strain evidence="4 5">DSM 15114</strain>
    </source>
</reference>
<dbReference type="RefSeq" id="WP_153344725.1">
    <property type="nucleotide sequence ID" value="NZ_WIVE01000039.1"/>
</dbReference>
<feature type="domain" description="T6SS immunity protein Tdi1 C-terminal" evidence="3">
    <location>
        <begin position="118"/>
        <end position="187"/>
    </location>
</feature>
<dbReference type="Proteomes" id="UP000434582">
    <property type="component" value="Unassembled WGS sequence"/>
</dbReference>
<dbReference type="InterPro" id="IPR014983">
    <property type="entry name" value="GAD-rel"/>
</dbReference>
<proteinExistence type="predicted"/>
<evidence type="ECO:0000259" key="2">
    <source>
        <dbReference type="Pfam" id="PF08887"/>
    </source>
</evidence>
<dbReference type="AlphaFoldDB" id="A0A7X2D3Y6"/>
<evidence type="ECO:0000313" key="4">
    <source>
        <dbReference type="EMBL" id="MQX37343.1"/>
    </source>
</evidence>
<dbReference type="OrthoDB" id="7777269at2"/>
<dbReference type="Pfam" id="PF08887">
    <property type="entry name" value="GAD-like"/>
    <property type="match status" value="1"/>
</dbReference>
<protein>
    <submittedName>
        <fullName evidence="4">DUF1851 domain-containing protein</fullName>
    </submittedName>
</protein>
<dbReference type="EMBL" id="WIVE01000039">
    <property type="protein sequence ID" value="MQX37343.1"/>
    <property type="molecule type" value="Genomic_DNA"/>
</dbReference>
<feature type="compositionally biased region" description="Basic and acidic residues" evidence="1">
    <location>
        <begin position="1"/>
        <end position="11"/>
    </location>
</feature>
<keyword evidence="5" id="KW-1185">Reference proteome</keyword>
<comment type="caution">
    <text evidence="4">The sequence shown here is derived from an EMBL/GenBank/DDBJ whole genome shotgun (WGS) entry which is preliminary data.</text>
</comment>
<organism evidence="4 5">
    <name type="scientific">Roseospira navarrensis</name>
    <dbReference type="NCBI Taxonomy" id="140058"/>
    <lineage>
        <taxon>Bacteria</taxon>
        <taxon>Pseudomonadati</taxon>
        <taxon>Pseudomonadota</taxon>
        <taxon>Alphaproteobacteria</taxon>
        <taxon>Rhodospirillales</taxon>
        <taxon>Rhodospirillaceae</taxon>
        <taxon>Roseospira</taxon>
    </lineage>
</organism>
<dbReference type="Pfam" id="PF08906">
    <property type="entry name" value="T6SS_Tdi1_C"/>
    <property type="match status" value="1"/>
</dbReference>
<gene>
    <name evidence="4" type="ORF">GHC57_12515</name>
</gene>
<name>A0A7X2D3Y6_9PROT</name>
<feature type="region of interest" description="Disordered" evidence="1">
    <location>
        <begin position="1"/>
        <end position="20"/>
    </location>
</feature>
<accession>A0A7X2D3Y6</accession>
<evidence type="ECO:0000256" key="1">
    <source>
        <dbReference type="SAM" id="MobiDB-lite"/>
    </source>
</evidence>
<dbReference type="InterPro" id="IPR015002">
    <property type="entry name" value="T6SS_Tdi1_C"/>
</dbReference>